<sequence length="216" mass="25579">MNIHNGLEVKRIKAIDVMNGVYNGQQININNSQYQQQKLQTQNKTVDQNINYVPQQGKQINIPFIQQVHNPVQVLPQEQQYVNCQQKPYKQKCEYTIPLINIQPVDQKQYKNPVFLHSNMPEKQDLQSNNYFRYQPYKNIQLQPQIRQNISQTSYNYNQPGIPYLQQNARQMPLVLPQQQYYQPDLQHQGLNASKMFVPNQPIQYQATDYFVPLIQ</sequence>
<accession>V6LUA3</accession>
<proteinExistence type="predicted"/>
<protein>
    <submittedName>
        <fullName evidence="1">Uncharacterized protein</fullName>
    </submittedName>
</protein>
<reference evidence="2" key="2">
    <citation type="submission" date="2020-12" db="EMBL/GenBank/DDBJ databases">
        <title>New Spironucleus salmonicida genome in near-complete chromosomes.</title>
        <authorList>
            <person name="Xu F."/>
            <person name="Kurt Z."/>
            <person name="Jimenez-Gonzalez A."/>
            <person name="Astvaldsson A."/>
            <person name="Andersson J.O."/>
            <person name="Svard S.G."/>
        </authorList>
    </citation>
    <scope>NUCLEOTIDE SEQUENCE</scope>
    <source>
        <strain evidence="2">ATCC 50377</strain>
    </source>
</reference>
<keyword evidence="3" id="KW-1185">Reference proteome</keyword>
<evidence type="ECO:0000313" key="1">
    <source>
        <dbReference type="EMBL" id="EST48197.1"/>
    </source>
</evidence>
<dbReference type="EMBL" id="AUWU02000001">
    <property type="protein sequence ID" value="KAH0577054.1"/>
    <property type="molecule type" value="Genomic_DNA"/>
</dbReference>
<dbReference type="VEuPathDB" id="GiardiaDB:SS50377_20402"/>
<dbReference type="EMBL" id="KI545997">
    <property type="protein sequence ID" value="EST48197.1"/>
    <property type="molecule type" value="Genomic_DNA"/>
</dbReference>
<evidence type="ECO:0000313" key="2">
    <source>
        <dbReference type="EMBL" id="KAH0577054.1"/>
    </source>
</evidence>
<organism evidence="1">
    <name type="scientific">Spironucleus salmonicida</name>
    <dbReference type="NCBI Taxonomy" id="348837"/>
    <lineage>
        <taxon>Eukaryota</taxon>
        <taxon>Metamonada</taxon>
        <taxon>Diplomonadida</taxon>
        <taxon>Hexamitidae</taxon>
        <taxon>Hexamitinae</taxon>
        <taxon>Spironucleus</taxon>
    </lineage>
</organism>
<dbReference type="AlphaFoldDB" id="V6LUA3"/>
<reference evidence="1 2" key="1">
    <citation type="journal article" date="2014" name="PLoS Genet.">
        <title>The Genome of Spironucleus salmonicida Highlights a Fish Pathogen Adapted to Fluctuating Environments.</title>
        <authorList>
            <person name="Xu F."/>
            <person name="Jerlstrom-Hultqvist J."/>
            <person name="Einarsson E."/>
            <person name="Astvaldsson A."/>
            <person name="Svard S.G."/>
            <person name="Andersson J.O."/>
        </authorList>
    </citation>
    <scope>NUCLEOTIDE SEQUENCE</scope>
    <source>
        <strain evidence="2">ATCC 50377</strain>
    </source>
</reference>
<dbReference type="Proteomes" id="UP000018208">
    <property type="component" value="Unassembled WGS sequence"/>
</dbReference>
<name>V6LUA3_9EUKA</name>
<gene>
    <name evidence="1" type="ORF">SS50377_11635</name>
    <name evidence="2" type="ORF">SS50377_20402</name>
</gene>
<evidence type="ECO:0000313" key="3">
    <source>
        <dbReference type="Proteomes" id="UP000018208"/>
    </source>
</evidence>